<gene>
    <name evidence="1" type="ORF">IAI60_21190</name>
</gene>
<proteinExistence type="predicted"/>
<keyword evidence="2" id="KW-1185">Reference proteome</keyword>
<evidence type="ECO:0000313" key="1">
    <source>
        <dbReference type="EMBL" id="MBO1077127.1"/>
    </source>
</evidence>
<protein>
    <submittedName>
        <fullName evidence="1">Uncharacterized protein</fullName>
    </submittedName>
</protein>
<dbReference type="RefSeq" id="WP_207451016.1">
    <property type="nucleotide sequence ID" value="NZ_CP061092.1"/>
</dbReference>
<comment type="caution">
    <text evidence="1">The sequence shown here is derived from an EMBL/GenBank/DDBJ whole genome shotgun (WGS) entry which is preliminary data.</text>
</comment>
<accession>A0ABS3KI73</accession>
<reference evidence="1 2" key="1">
    <citation type="submission" date="2020-09" db="EMBL/GenBank/DDBJ databases">
        <title>Roseomonas.</title>
        <authorList>
            <person name="Zhu W."/>
        </authorList>
    </citation>
    <scope>NUCLEOTIDE SEQUENCE [LARGE SCALE GENOMIC DNA]</scope>
    <source>
        <strain evidence="1 2">1311</strain>
    </source>
</reference>
<name>A0ABS3KI73_9PROT</name>
<dbReference type="Proteomes" id="UP001518990">
    <property type="component" value="Unassembled WGS sequence"/>
</dbReference>
<sequence length="83" mass="9188">MIAGPKIPGNDDDLRIIAETRQYLRDFNRIDSTTADACQLYDAMLALYPGRANTGSLWAAANKAKAQRRGLGFSGPERAFRTR</sequence>
<dbReference type="EMBL" id="JACTNF010000043">
    <property type="protein sequence ID" value="MBO1077127.1"/>
    <property type="molecule type" value="Genomic_DNA"/>
</dbReference>
<organism evidence="1 2">
    <name type="scientific">Roseomonas marmotae</name>
    <dbReference type="NCBI Taxonomy" id="2768161"/>
    <lineage>
        <taxon>Bacteria</taxon>
        <taxon>Pseudomonadati</taxon>
        <taxon>Pseudomonadota</taxon>
        <taxon>Alphaproteobacteria</taxon>
        <taxon>Acetobacterales</taxon>
        <taxon>Roseomonadaceae</taxon>
        <taxon>Roseomonas</taxon>
    </lineage>
</organism>
<evidence type="ECO:0000313" key="2">
    <source>
        <dbReference type="Proteomes" id="UP001518990"/>
    </source>
</evidence>